<sequence>MKNKYIFKFADNGVIVGQPEHDTLEVVEYGEGRHRNAPVAFYLGTELLADIEEAAKQKDEAVQEWEIEVTLKAKE</sequence>
<evidence type="ECO:0000313" key="1">
    <source>
        <dbReference type="EMBL" id="DAD90146.1"/>
    </source>
</evidence>
<organism evidence="1">
    <name type="scientific">Siphoviridae sp. ctfWC31</name>
    <dbReference type="NCBI Taxonomy" id="2826414"/>
    <lineage>
        <taxon>Viruses</taxon>
        <taxon>Duplodnaviria</taxon>
        <taxon>Heunggongvirae</taxon>
        <taxon>Uroviricota</taxon>
        <taxon>Caudoviricetes</taxon>
    </lineage>
</organism>
<proteinExistence type="predicted"/>
<reference evidence="1" key="1">
    <citation type="journal article" date="2021" name="Proc. Natl. Acad. Sci. U.S.A.">
        <title>A Catalog of Tens of Thousands of Viruses from Human Metagenomes Reveals Hidden Associations with Chronic Diseases.</title>
        <authorList>
            <person name="Tisza M.J."/>
            <person name="Buck C.B."/>
        </authorList>
    </citation>
    <scope>NUCLEOTIDE SEQUENCE</scope>
    <source>
        <strain evidence="1">CtfWC31</strain>
    </source>
</reference>
<name>A0A8S5N7A3_9CAUD</name>
<protein>
    <submittedName>
        <fullName evidence="1">Uncharacterized protein</fullName>
    </submittedName>
</protein>
<dbReference type="EMBL" id="BK015078">
    <property type="protein sequence ID" value="DAD90146.1"/>
    <property type="molecule type" value="Genomic_DNA"/>
</dbReference>
<accession>A0A8S5N7A3</accession>